<dbReference type="Gene3D" id="3.40.50.150">
    <property type="entry name" value="Vaccinia Virus protein VP39"/>
    <property type="match status" value="1"/>
</dbReference>
<name>A0A1N7PSQ4_9RHOB</name>
<dbReference type="GO" id="GO:0032259">
    <property type="term" value="P:methylation"/>
    <property type="evidence" value="ECO:0007669"/>
    <property type="project" value="UniProtKB-KW"/>
</dbReference>
<sequence length="204" mass="21919">MTHPDPTRWNTRYDTQGYLFGEEPNVFLQAHAAGLTPGTALCVADGEGRNGVWLARRGWDVVSLDFSEVAQRKAAALAERHGVPLRLEHGDVHAWPYPLAAYDLVADVFTQFSSPGGRARKWAGMVRAVKPGGHLIVVGYTPKQLEHRTGGPSEAANLYTATLLRSAFGGLEILTLDEIETELAEGPGHIGMSAVAILVARAPG</sequence>
<dbReference type="RefSeq" id="WP_076532957.1">
    <property type="nucleotide sequence ID" value="NZ_BMEH01000006.1"/>
</dbReference>
<feature type="domain" description="Methyltransferase" evidence="1">
    <location>
        <begin position="41"/>
        <end position="133"/>
    </location>
</feature>
<evidence type="ECO:0000259" key="1">
    <source>
        <dbReference type="Pfam" id="PF13649"/>
    </source>
</evidence>
<dbReference type="CDD" id="cd02440">
    <property type="entry name" value="AdoMet_MTases"/>
    <property type="match status" value="1"/>
</dbReference>
<dbReference type="OrthoDB" id="9786503at2"/>
<gene>
    <name evidence="2" type="ORF">SAMN05421774_106108</name>
</gene>
<keyword evidence="3" id="KW-1185">Reference proteome</keyword>
<evidence type="ECO:0000313" key="3">
    <source>
        <dbReference type="Proteomes" id="UP000186141"/>
    </source>
</evidence>
<dbReference type="InterPro" id="IPR029063">
    <property type="entry name" value="SAM-dependent_MTases_sf"/>
</dbReference>
<dbReference type="SUPFAM" id="SSF53335">
    <property type="entry name" value="S-adenosyl-L-methionine-dependent methyltransferases"/>
    <property type="match status" value="1"/>
</dbReference>
<keyword evidence="2" id="KW-0489">Methyltransferase</keyword>
<keyword evidence="2" id="KW-0808">Transferase</keyword>
<dbReference type="STRING" id="1086013.SAMN05421774_106108"/>
<dbReference type="AlphaFoldDB" id="A0A1N7PSQ4"/>
<proteinExistence type="predicted"/>
<reference evidence="2 3" key="1">
    <citation type="submission" date="2017-01" db="EMBL/GenBank/DDBJ databases">
        <authorList>
            <person name="Mah S.A."/>
            <person name="Swanson W.J."/>
            <person name="Moy G.W."/>
            <person name="Vacquier V.D."/>
        </authorList>
    </citation>
    <scope>NUCLEOTIDE SEQUENCE [LARGE SCALE GENOMIC DNA]</scope>
    <source>
        <strain evidence="2 3">DSM 26375</strain>
    </source>
</reference>
<dbReference type="GO" id="GO:0008168">
    <property type="term" value="F:methyltransferase activity"/>
    <property type="evidence" value="ECO:0007669"/>
    <property type="project" value="UniProtKB-KW"/>
</dbReference>
<dbReference type="Proteomes" id="UP000186141">
    <property type="component" value="Unassembled WGS sequence"/>
</dbReference>
<organism evidence="2 3">
    <name type="scientific">Gemmobacter megaterium</name>
    <dbReference type="NCBI Taxonomy" id="1086013"/>
    <lineage>
        <taxon>Bacteria</taxon>
        <taxon>Pseudomonadati</taxon>
        <taxon>Pseudomonadota</taxon>
        <taxon>Alphaproteobacteria</taxon>
        <taxon>Rhodobacterales</taxon>
        <taxon>Paracoccaceae</taxon>
        <taxon>Gemmobacter</taxon>
    </lineage>
</organism>
<accession>A0A1N7PSQ4</accession>
<evidence type="ECO:0000313" key="2">
    <source>
        <dbReference type="EMBL" id="SIT13683.1"/>
    </source>
</evidence>
<dbReference type="InterPro" id="IPR041698">
    <property type="entry name" value="Methyltransf_25"/>
</dbReference>
<dbReference type="Pfam" id="PF13649">
    <property type="entry name" value="Methyltransf_25"/>
    <property type="match status" value="1"/>
</dbReference>
<dbReference type="EMBL" id="FTOT01000006">
    <property type="protein sequence ID" value="SIT13683.1"/>
    <property type="molecule type" value="Genomic_DNA"/>
</dbReference>
<protein>
    <submittedName>
        <fullName evidence="2">Methyltransferase domain-containing protein</fullName>
    </submittedName>
</protein>